<keyword evidence="6 13" id="KW-1133">Transmembrane helix</keyword>
<keyword evidence="15" id="KW-1185">Reference proteome</keyword>
<dbReference type="InterPro" id="IPR002401">
    <property type="entry name" value="Cyt_P450_E_grp-I"/>
</dbReference>
<dbReference type="PANTHER" id="PTHR24282">
    <property type="entry name" value="CYTOCHROME P450 FAMILY MEMBER"/>
    <property type="match status" value="1"/>
</dbReference>
<evidence type="ECO:0000256" key="8">
    <source>
        <dbReference type="ARBA" id="ARBA00023004"/>
    </source>
</evidence>
<dbReference type="GO" id="GO:0016020">
    <property type="term" value="C:membrane"/>
    <property type="evidence" value="ECO:0007669"/>
    <property type="project" value="UniProtKB-SubCell"/>
</dbReference>
<dbReference type="EMBL" id="PJQY01003019">
    <property type="protein sequence ID" value="PQM40869.1"/>
    <property type="molecule type" value="Genomic_DNA"/>
</dbReference>
<evidence type="ECO:0000256" key="13">
    <source>
        <dbReference type="SAM" id="Phobius"/>
    </source>
</evidence>
<comment type="subcellular location">
    <subcellularLocation>
        <location evidence="1">Membrane</location>
        <topology evidence="1">Single-pass membrane protein</topology>
    </subcellularLocation>
</comment>
<dbReference type="InterPro" id="IPR050665">
    <property type="entry name" value="Cytochrome_P450_Monooxygen"/>
</dbReference>
<dbReference type="AlphaFoldDB" id="A0A314V1B9"/>
<evidence type="ECO:0000256" key="5">
    <source>
        <dbReference type="ARBA" id="ARBA00022723"/>
    </source>
</evidence>
<evidence type="ECO:0000256" key="10">
    <source>
        <dbReference type="ARBA" id="ARBA00023136"/>
    </source>
</evidence>
<keyword evidence="4 13" id="KW-0812">Transmembrane</keyword>
<evidence type="ECO:0000256" key="1">
    <source>
        <dbReference type="ARBA" id="ARBA00004167"/>
    </source>
</evidence>
<comment type="caution">
    <text evidence="14">The sequence shown here is derived from an EMBL/GenBank/DDBJ whole genome shotgun (WGS) entry which is preliminary data.</text>
</comment>
<keyword evidence="9 12" id="KW-0503">Monooxygenase</keyword>
<evidence type="ECO:0000256" key="7">
    <source>
        <dbReference type="ARBA" id="ARBA00023002"/>
    </source>
</evidence>
<feature type="transmembrane region" description="Helical" evidence="13">
    <location>
        <begin position="6"/>
        <end position="26"/>
    </location>
</feature>
<dbReference type="InterPro" id="IPR001128">
    <property type="entry name" value="Cyt_P450"/>
</dbReference>
<dbReference type="InterPro" id="IPR036396">
    <property type="entry name" value="Cyt_P450_sf"/>
</dbReference>
<keyword evidence="7 12" id="KW-0560">Oxidoreductase</keyword>
<accession>A0A314V1B9</accession>
<evidence type="ECO:0000256" key="4">
    <source>
        <dbReference type="ARBA" id="ARBA00022692"/>
    </source>
</evidence>
<dbReference type="GO" id="GO:0005506">
    <property type="term" value="F:iron ion binding"/>
    <property type="evidence" value="ECO:0007669"/>
    <property type="project" value="InterPro"/>
</dbReference>
<comment type="similarity">
    <text evidence="2 12">Belongs to the cytochrome P450 family.</text>
</comment>
<protein>
    <submittedName>
        <fullName evidence="14">Cytokinin hydroxylase</fullName>
    </submittedName>
</protein>
<evidence type="ECO:0000256" key="9">
    <source>
        <dbReference type="ARBA" id="ARBA00023033"/>
    </source>
</evidence>
<dbReference type="OrthoDB" id="1470350at2759"/>
<sequence>MGLFFFIIIMILLYMCCRLFFSCWVFPMLAYRKLKKNGLHGPSPSFPFGNLSEMKKKINIKSSSSFGSNSNIITHDIHSTLFPYFDRWLNSHGKVFIYWLGTEPFLYIADPALLKKLSTEVKSKNWGKPAVFRHERAPMFGNGLVMSEGDEWLRNRNAATPAFKPTNLKAIVTLMVETATKMVDKWTTLIDSGTREIEVEREIKATSGEIIAKTSFGISYQSSRAGPVFQKLKALQMILFEPNHFMGVPLGKFLHPKKTLEARRLGKQIDQLFISIITARKQSSPTTPPWHDLLGLLLQESGTEELGSFTKGLTTQQVVDECKTFFFGGHDTTALAITWAMLLLAMHPEWQNQLREEIREVVGDKQIDVHMLASLKKLGWVISEVFRLYPSAPNAQRQAREDIQVSDNVTIPNGTNMWIDIVGMHHDPALWGEDVNEFKPERFKDDIHGGCKHKLGYLPFGFGGRMCIGRNLGFMEIKIVLTLILSRFSFTISPTYCHSPCIMLTMRPSFGLPLVFQPLY</sequence>
<dbReference type="Proteomes" id="UP000250321">
    <property type="component" value="Unassembled WGS sequence"/>
</dbReference>
<feature type="binding site" description="axial binding residue" evidence="11">
    <location>
        <position position="467"/>
    </location>
    <ligand>
        <name>heme</name>
        <dbReference type="ChEBI" id="CHEBI:30413"/>
    </ligand>
    <ligandPart>
        <name>Fe</name>
        <dbReference type="ChEBI" id="CHEBI:18248"/>
    </ligandPart>
</feature>
<dbReference type="Gene3D" id="1.10.630.10">
    <property type="entry name" value="Cytochrome P450"/>
    <property type="match status" value="1"/>
</dbReference>
<gene>
    <name evidence="14" type="ORF">Pyn_02385</name>
</gene>
<reference evidence="14 15" key="1">
    <citation type="submission" date="2018-02" db="EMBL/GenBank/DDBJ databases">
        <title>Draft genome of wild Prunus yedoensis var. nudiflora.</title>
        <authorList>
            <person name="Baek S."/>
            <person name="Kim J.-H."/>
            <person name="Choi K."/>
            <person name="Kim G.-B."/>
            <person name="Cho A."/>
            <person name="Jang H."/>
            <person name="Shin C.-H."/>
            <person name="Yu H.-J."/>
            <person name="Mun J.-H."/>
        </authorList>
    </citation>
    <scope>NUCLEOTIDE SEQUENCE [LARGE SCALE GENOMIC DNA]</scope>
    <source>
        <strain evidence="15">cv. Jeju island</strain>
        <tissue evidence="14">Leaf</tissue>
    </source>
</reference>
<dbReference type="STRING" id="2094558.A0A314V1B9"/>
<keyword evidence="3 11" id="KW-0349">Heme</keyword>
<evidence type="ECO:0000313" key="14">
    <source>
        <dbReference type="EMBL" id="PQM40869.1"/>
    </source>
</evidence>
<dbReference type="PROSITE" id="PS00086">
    <property type="entry name" value="CYTOCHROME_P450"/>
    <property type="match status" value="1"/>
</dbReference>
<evidence type="ECO:0000256" key="3">
    <source>
        <dbReference type="ARBA" id="ARBA00022617"/>
    </source>
</evidence>
<organism evidence="14 15">
    <name type="scientific">Prunus yedoensis var. nudiflora</name>
    <dbReference type="NCBI Taxonomy" id="2094558"/>
    <lineage>
        <taxon>Eukaryota</taxon>
        <taxon>Viridiplantae</taxon>
        <taxon>Streptophyta</taxon>
        <taxon>Embryophyta</taxon>
        <taxon>Tracheophyta</taxon>
        <taxon>Spermatophyta</taxon>
        <taxon>Magnoliopsida</taxon>
        <taxon>eudicotyledons</taxon>
        <taxon>Gunneridae</taxon>
        <taxon>Pentapetalae</taxon>
        <taxon>rosids</taxon>
        <taxon>fabids</taxon>
        <taxon>Rosales</taxon>
        <taxon>Rosaceae</taxon>
        <taxon>Amygdaloideae</taxon>
        <taxon>Amygdaleae</taxon>
        <taxon>Prunus</taxon>
    </lineage>
</organism>
<dbReference type="GO" id="GO:0004497">
    <property type="term" value="F:monooxygenase activity"/>
    <property type="evidence" value="ECO:0007669"/>
    <property type="project" value="UniProtKB-KW"/>
</dbReference>
<dbReference type="SUPFAM" id="SSF48264">
    <property type="entry name" value="Cytochrome P450"/>
    <property type="match status" value="1"/>
</dbReference>
<name>A0A314V1B9_PRUYE</name>
<evidence type="ECO:0000256" key="2">
    <source>
        <dbReference type="ARBA" id="ARBA00010617"/>
    </source>
</evidence>
<keyword evidence="10 13" id="KW-0472">Membrane</keyword>
<proteinExistence type="inferred from homology"/>
<dbReference type="InterPro" id="IPR017972">
    <property type="entry name" value="Cyt_P450_CS"/>
</dbReference>
<evidence type="ECO:0000313" key="15">
    <source>
        <dbReference type="Proteomes" id="UP000250321"/>
    </source>
</evidence>
<dbReference type="PRINTS" id="PR00385">
    <property type="entry name" value="P450"/>
</dbReference>
<evidence type="ECO:0000256" key="11">
    <source>
        <dbReference type="PIRSR" id="PIRSR602401-1"/>
    </source>
</evidence>
<comment type="cofactor">
    <cofactor evidence="11">
        <name>heme</name>
        <dbReference type="ChEBI" id="CHEBI:30413"/>
    </cofactor>
</comment>
<dbReference type="GO" id="GO:0020037">
    <property type="term" value="F:heme binding"/>
    <property type="evidence" value="ECO:0007669"/>
    <property type="project" value="InterPro"/>
</dbReference>
<evidence type="ECO:0000256" key="12">
    <source>
        <dbReference type="RuleBase" id="RU000461"/>
    </source>
</evidence>
<keyword evidence="5 11" id="KW-0479">Metal-binding</keyword>
<dbReference type="Pfam" id="PF00067">
    <property type="entry name" value="p450"/>
    <property type="match status" value="1"/>
</dbReference>
<dbReference type="PANTHER" id="PTHR24282:SF15">
    <property type="entry name" value="CYTOCHROME P450, FAMILY 715, SUBFAMILY A, POLYPEPTIDE 1"/>
    <property type="match status" value="1"/>
</dbReference>
<keyword evidence="8 11" id="KW-0408">Iron</keyword>
<dbReference type="GO" id="GO:0016705">
    <property type="term" value="F:oxidoreductase activity, acting on paired donors, with incorporation or reduction of molecular oxygen"/>
    <property type="evidence" value="ECO:0007669"/>
    <property type="project" value="InterPro"/>
</dbReference>
<dbReference type="PRINTS" id="PR00463">
    <property type="entry name" value="EP450I"/>
</dbReference>
<evidence type="ECO:0000256" key="6">
    <source>
        <dbReference type="ARBA" id="ARBA00022989"/>
    </source>
</evidence>